<protein>
    <recommendedName>
        <fullName evidence="9">Pop1p</fullName>
    </recommendedName>
</protein>
<dbReference type="Proteomes" id="UP001161438">
    <property type="component" value="Chromosome 14"/>
</dbReference>
<dbReference type="PANTHER" id="PTHR22731:SF3">
    <property type="entry name" value="RIBONUCLEASES P_MRP PROTEIN SUBUNIT POP1"/>
    <property type="match status" value="1"/>
</dbReference>
<evidence type="ECO:0000256" key="3">
    <source>
        <dbReference type="ARBA" id="ARBA00023242"/>
    </source>
</evidence>
<dbReference type="InterPro" id="IPR039182">
    <property type="entry name" value="Pop1"/>
</dbReference>
<evidence type="ECO:0000313" key="8">
    <source>
        <dbReference type="Proteomes" id="UP001161438"/>
    </source>
</evidence>
<dbReference type="AlphaFoldDB" id="A0AA35IUV3"/>
<comment type="subcellular location">
    <subcellularLocation>
        <location evidence="1">Nucleus</location>
    </subcellularLocation>
</comment>
<dbReference type="Pfam" id="PF22770">
    <property type="entry name" value="POP1_C"/>
    <property type="match status" value="1"/>
</dbReference>
<dbReference type="InterPro" id="IPR009723">
    <property type="entry name" value="Pop1_N"/>
</dbReference>
<name>A0AA35IUV3_SACMI</name>
<reference evidence="7" key="1">
    <citation type="submission" date="2022-10" db="EMBL/GenBank/DDBJ databases">
        <authorList>
            <person name="Byrne P K."/>
        </authorList>
    </citation>
    <scope>NUCLEOTIDE SEQUENCE</scope>
    <source>
        <strain evidence="7">IFO1815</strain>
    </source>
</reference>
<evidence type="ECO:0008006" key="9">
    <source>
        <dbReference type="Google" id="ProtNLM"/>
    </source>
</evidence>
<dbReference type="PANTHER" id="PTHR22731">
    <property type="entry name" value="RIBONUCLEASES P/MRP PROTEIN SUBUNIT POP1"/>
    <property type="match status" value="1"/>
</dbReference>
<dbReference type="InterPro" id="IPR012590">
    <property type="entry name" value="POPLD_dom"/>
</dbReference>
<sequence length="870" mass="99888">MSGISSRGNGGKKILNKNQLLKRDRIRNARSIRAEAVAASSKSGAPRDLSESGGKLNVDQFIGSRQFEVKQLQLAMHNSKGASSTRIFQSLPRKLRRRTASHNVRRIPKRMRNRALREMRKSDQHEVCKNSSTAARKTHGLNAKQLYRARMSVKLLRLASKSTSMKLSMPPEITSSKCHVRQKIKTLGRMIKESSKANHNMRLLNNCMGSHDTTGINELAAIPKGRMKYTKRQKHFTWLPTHIWNAKRSHMLKRWGYQLAWAPTQKCFKLTHRLGGNTCSSDGALCMDSSHIGTIIIKDNSNDVTGDFLKFIVGKLTGGRANLKKYREGQVLFQGLVYSFSENSSKPLGPCDLFWVQKDVVILRLHPSIFTQIFNILLQHTEKLTVQDCRYSLASVTLKGAKALESLASCLRSTDHCKSFEQFKIISMMTDYNALPQRCTFAFEAIDPRHLAAPKRLNDPQRKLLNFDDILSLQENYPHDEINVVLNKLCDPESRNQSYNNQSTLKGISARRSKLLTTPPNYINKTTVPYKEHEDPSIPLVIIRRPKTSDWIVILPWFWLLPLWHQLNRIPRMYHIGLRQFQQIQYENKQLYFPDDYPFTQSGYLENSLYKREASKLKWSKKPMGKRVNFEKIKDIHNTKLPAYNGEIGDFFSSDWRFLQILRNGVDYLQRKDKNLKLMDSKKTGQFNSQGVREISCVNDVLEFCKDYEAKTKTISSPVEEEVPITICKASKCQTLTPKNTDYNCFSFHLTFYPRCTIAVSCILLERGHPKDNARIYQVPEEHLKHWLQLAKGVYRSNGRKNHDLDIPLPEVHDLIGFITSGTYHLNSGNGMGIGFIDHHSATQQSNRYVLVRNVGTNIYRLARWSEISA</sequence>
<dbReference type="GO" id="GO:0001682">
    <property type="term" value="P:tRNA 5'-leader removal"/>
    <property type="evidence" value="ECO:0007669"/>
    <property type="project" value="InterPro"/>
</dbReference>
<feature type="domain" description="POP1 C-terminal" evidence="6">
    <location>
        <begin position="814"/>
        <end position="867"/>
    </location>
</feature>
<evidence type="ECO:0000259" key="5">
    <source>
        <dbReference type="Pfam" id="PF08170"/>
    </source>
</evidence>
<dbReference type="EMBL" id="OX365770">
    <property type="protein sequence ID" value="CAI4035900.1"/>
    <property type="molecule type" value="Genomic_DNA"/>
</dbReference>
<proteinExistence type="predicted"/>
<evidence type="ECO:0000256" key="1">
    <source>
        <dbReference type="ARBA" id="ARBA00004123"/>
    </source>
</evidence>
<keyword evidence="3" id="KW-0539">Nucleus</keyword>
<evidence type="ECO:0000259" key="6">
    <source>
        <dbReference type="Pfam" id="PF22770"/>
    </source>
</evidence>
<feature type="domain" description="POPLD" evidence="5">
    <location>
        <begin position="550"/>
        <end position="656"/>
    </location>
</feature>
<evidence type="ECO:0000256" key="2">
    <source>
        <dbReference type="ARBA" id="ARBA00022694"/>
    </source>
</evidence>
<organism evidence="7 8">
    <name type="scientific">Saccharomyces mikatae IFO 1815</name>
    <dbReference type="NCBI Taxonomy" id="226126"/>
    <lineage>
        <taxon>Eukaryota</taxon>
        <taxon>Fungi</taxon>
        <taxon>Dikarya</taxon>
        <taxon>Ascomycota</taxon>
        <taxon>Saccharomycotina</taxon>
        <taxon>Saccharomycetes</taxon>
        <taxon>Saccharomycetales</taxon>
        <taxon>Saccharomycetaceae</taxon>
        <taxon>Saccharomyces</taxon>
    </lineage>
</organism>
<dbReference type="Pfam" id="PF06978">
    <property type="entry name" value="POP1_N"/>
    <property type="match status" value="1"/>
</dbReference>
<dbReference type="GO" id="GO:0005655">
    <property type="term" value="C:nucleolar ribonuclease P complex"/>
    <property type="evidence" value="ECO:0007669"/>
    <property type="project" value="InterPro"/>
</dbReference>
<evidence type="ECO:0000259" key="4">
    <source>
        <dbReference type="Pfam" id="PF06978"/>
    </source>
</evidence>
<dbReference type="Pfam" id="PF08170">
    <property type="entry name" value="POPLD"/>
    <property type="match status" value="1"/>
</dbReference>
<evidence type="ECO:0000313" key="7">
    <source>
        <dbReference type="EMBL" id="CAI4035900.1"/>
    </source>
</evidence>
<gene>
    <name evidence="7" type="primary">SMKI14G1090</name>
    <name evidence="7" type="ORF">SMKI_14G1090</name>
</gene>
<dbReference type="GO" id="GO:0000172">
    <property type="term" value="C:ribonuclease MRP complex"/>
    <property type="evidence" value="ECO:0007669"/>
    <property type="project" value="InterPro"/>
</dbReference>
<keyword evidence="8" id="KW-1185">Reference proteome</keyword>
<accession>A0AA35IUV3</accession>
<dbReference type="InterPro" id="IPR055079">
    <property type="entry name" value="POP1_C"/>
</dbReference>
<feature type="domain" description="Pop1 N-terminal" evidence="4">
    <location>
        <begin position="61"/>
        <end position="299"/>
    </location>
</feature>
<dbReference type="GeneID" id="80920788"/>
<dbReference type="RefSeq" id="XP_056079020.1">
    <property type="nucleotide sequence ID" value="XM_056225176.1"/>
</dbReference>
<keyword evidence="2" id="KW-0819">tRNA processing</keyword>